<comment type="caution">
    <text evidence="1">The sequence shown here is derived from an EMBL/GenBank/DDBJ whole genome shotgun (WGS) entry which is preliminary data.</text>
</comment>
<accession>A0ACB7TLR6</accession>
<evidence type="ECO:0000313" key="1">
    <source>
        <dbReference type="EMBL" id="KAH6945774.1"/>
    </source>
</evidence>
<dbReference type="EMBL" id="CM023481">
    <property type="protein sequence ID" value="KAH6945774.1"/>
    <property type="molecule type" value="Genomic_DNA"/>
</dbReference>
<gene>
    <name evidence="1" type="ORF">HPB50_009853</name>
</gene>
<name>A0ACB7TLR6_HYAAI</name>
<keyword evidence="2" id="KW-1185">Reference proteome</keyword>
<proteinExistence type="predicted"/>
<sequence length="108" mass="12189">MQFWWKCVLLRLPKEKPQERSNGGGLFALGDTELPAKISDVLKKSPKFALQPKVPARELLSLNQQMAKRMNNNDSERCLLDGVNCLLQTADRSQVHESRGTLGLQKEV</sequence>
<organism evidence="1 2">
    <name type="scientific">Hyalomma asiaticum</name>
    <name type="common">Tick</name>
    <dbReference type="NCBI Taxonomy" id="266040"/>
    <lineage>
        <taxon>Eukaryota</taxon>
        <taxon>Metazoa</taxon>
        <taxon>Ecdysozoa</taxon>
        <taxon>Arthropoda</taxon>
        <taxon>Chelicerata</taxon>
        <taxon>Arachnida</taxon>
        <taxon>Acari</taxon>
        <taxon>Parasitiformes</taxon>
        <taxon>Ixodida</taxon>
        <taxon>Ixodoidea</taxon>
        <taxon>Ixodidae</taxon>
        <taxon>Hyalomminae</taxon>
        <taxon>Hyalomma</taxon>
    </lineage>
</organism>
<dbReference type="Proteomes" id="UP000821845">
    <property type="component" value="Chromosome 1"/>
</dbReference>
<protein>
    <submittedName>
        <fullName evidence="1">Uncharacterized protein</fullName>
    </submittedName>
</protein>
<reference evidence="1" key="1">
    <citation type="submission" date="2020-05" db="EMBL/GenBank/DDBJ databases">
        <title>Large-scale comparative analyses of tick genomes elucidate their genetic diversity and vector capacities.</title>
        <authorList>
            <person name="Jia N."/>
            <person name="Wang J."/>
            <person name="Shi W."/>
            <person name="Du L."/>
            <person name="Sun Y."/>
            <person name="Zhan W."/>
            <person name="Jiang J."/>
            <person name="Wang Q."/>
            <person name="Zhang B."/>
            <person name="Ji P."/>
            <person name="Sakyi L.B."/>
            <person name="Cui X."/>
            <person name="Yuan T."/>
            <person name="Jiang B."/>
            <person name="Yang W."/>
            <person name="Lam T.T.-Y."/>
            <person name="Chang Q."/>
            <person name="Ding S."/>
            <person name="Wang X."/>
            <person name="Zhu J."/>
            <person name="Ruan X."/>
            <person name="Zhao L."/>
            <person name="Wei J."/>
            <person name="Que T."/>
            <person name="Du C."/>
            <person name="Cheng J."/>
            <person name="Dai P."/>
            <person name="Han X."/>
            <person name="Huang E."/>
            <person name="Gao Y."/>
            <person name="Liu J."/>
            <person name="Shao H."/>
            <person name="Ye R."/>
            <person name="Li L."/>
            <person name="Wei W."/>
            <person name="Wang X."/>
            <person name="Wang C."/>
            <person name="Yang T."/>
            <person name="Huo Q."/>
            <person name="Li W."/>
            <person name="Guo W."/>
            <person name="Chen H."/>
            <person name="Zhou L."/>
            <person name="Ni X."/>
            <person name="Tian J."/>
            <person name="Zhou Y."/>
            <person name="Sheng Y."/>
            <person name="Liu T."/>
            <person name="Pan Y."/>
            <person name="Xia L."/>
            <person name="Li J."/>
            <person name="Zhao F."/>
            <person name="Cao W."/>
        </authorList>
    </citation>
    <scope>NUCLEOTIDE SEQUENCE</scope>
    <source>
        <strain evidence="1">Hyas-2018</strain>
    </source>
</reference>
<evidence type="ECO:0000313" key="2">
    <source>
        <dbReference type="Proteomes" id="UP000821845"/>
    </source>
</evidence>